<dbReference type="SUPFAM" id="SSF48264">
    <property type="entry name" value="Cytochrome P450"/>
    <property type="match status" value="1"/>
</dbReference>
<gene>
    <name evidence="16" type="ORF">PVAND_015376</name>
</gene>
<protein>
    <recommendedName>
        <fullName evidence="18">Cytochrome P450</fullName>
    </recommendedName>
</protein>
<dbReference type="GO" id="GO:0020037">
    <property type="term" value="F:heme binding"/>
    <property type="evidence" value="ECO:0007669"/>
    <property type="project" value="InterPro"/>
</dbReference>
<proteinExistence type="inferred from homology"/>
<evidence type="ECO:0000256" key="1">
    <source>
        <dbReference type="ARBA" id="ARBA00001971"/>
    </source>
</evidence>
<evidence type="ECO:0000313" key="16">
    <source>
        <dbReference type="EMBL" id="KAG5667395.1"/>
    </source>
</evidence>
<keyword evidence="12 15" id="KW-0503">Monooxygenase</keyword>
<dbReference type="InterPro" id="IPR036396">
    <property type="entry name" value="Cyt_P450_sf"/>
</dbReference>
<comment type="subcellular location">
    <subcellularLocation>
        <location evidence="4">Endoplasmic reticulum membrane</location>
        <topology evidence="4">Peripheral membrane protein</topology>
    </subcellularLocation>
    <subcellularLocation>
        <location evidence="3">Microsome membrane</location>
        <topology evidence="3">Peripheral membrane protein</topology>
    </subcellularLocation>
</comment>
<dbReference type="InterPro" id="IPR050196">
    <property type="entry name" value="Cytochrome_P450_Monoox"/>
</dbReference>
<keyword evidence="17" id="KW-1185">Reference proteome</keyword>
<keyword evidence="7 14" id="KW-0479">Metal-binding</keyword>
<dbReference type="InterPro" id="IPR002401">
    <property type="entry name" value="Cyt_P450_E_grp-I"/>
</dbReference>
<evidence type="ECO:0000256" key="3">
    <source>
        <dbReference type="ARBA" id="ARBA00004174"/>
    </source>
</evidence>
<dbReference type="InterPro" id="IPR001128">
    <property type="entry name" value="Cyt_P450"/>
</dbReference>
<evidence type="ECO:0000256" key="4">
    <source>
        <dbReference type="ARBA" id="ARBA00004406"/>
    </source>
</evidence>
<evidence type="ECO:0000256" key="2">
    <source>
        <dbReference type="ARBA" id="ARBA00003690"/>
    </source>
</evidence>
<keyword evidence="8" id="KW-0256">Endoplasmic reticulum</keyword>
<evidence type="ECO:0000256" key="9">
    <source>
        <dbReference type="ARBA" id="ARBA00022848"/>
    </source>
</evidence>
<dbReference type="AlphaFoldDB" id="A0A9J6BCX7"/>
<evidence type="ECO:0000256" key="5">
    <source>
        <dbReference type="ARBA" id="ARBA00010617"/>
    </source>
</evidence>
<evidence type="ECO:0000256" key="12">
    <source>
        <dbReference type="ARBA" id="ARBA00023033"/>
    </source>
</evidence>
<name>A0A9J6BCX7_POLVA</name>
<feature type="binding site" description="axial binding residue" evidence="14">
    <location>
        <position position="428"/>
    </location>
    <ligand>
        <name>heme</name>
        <dbReference type="ChEBI" id="CHEBI:30413"/>
    </ligand>
    <ligandPart>
        <name>Fe</name>
        <dbReference type="ChEBI" id="CHEBI:18248"/>
    </ligandPart>
</feature>
<evidence type="ECO:0000256" key="8">
    <source>
        <dbReference type="ARBA" id="ARBA00022824"/>
    </source>
</evidence>
<dbReference type="GO" id="GO:0005506">
    <property type="term" value="F:iron ion binding"/>
    <property type="evidence" value="ECO:0007669"/>
    <property type="project" value="InterPro"/>
</dbReference>
<keyword evidence="13" id="KW-0472">Membrane</keyword>
<evidence type="ECO:0000256" key="10">
    <source>
        <dbReference type="ARBA" id="ARBA00023002"/>
    </source>
</evidence>
<dbReference type="GO" id="GO:0004497">
    <property type="term" value="F:monooxygenase activity"/>
    <property type="evidence" value="ECO:0007669"/>
    <property type="project" value="UniProtKB-KW"/>
</dbReference>
<evidence type="ECO:0008006" key="18">
    <source>
        <dbReference type="Google" id="ProtNLM"/>
    </source>
</evidence>
<dbReference type="Pfam" id="PF00067">
    <property type="entry name" value="p450"/>
    <property type="match status" value="1"/>
</dbReference>
<dbReference type="Proteomes" id="UP001107558">
    <property type="component" value="Chromosome 4"/>
</dbReference>
<dbReference type="OrthoDB" id="1470350at2759"/>
<dbReference type="GO" id="GO:0016705">
    <property type="term" value="F:oxidoreductase activity, acting on paired donors, with incorporation or reduction of molecular oxygen"/>
    <property type="evidence" value="ECO:0007669"/>
    <property type="project" value="InterPro"/>
</dbReference>
<evidence type="ECO:0000256" key="6">
    <source>
        <dbReference type="ARBA" id="ARBA00022617"/>
    </source>
</evidence>
<keyword evidence="11 14" id="KW-0408">Iron</keyword>
<comment type="function">
    <text evidence="2">May be involved in the metabolism of insect hormones and in the breakdown of synthetic insecticides.</text>
</comment>
<dbReference type="GO" id="GO:0005789">
    <property type="term" value="C:endoplasmic reticulum membrane"/>
    <property type="evidence" value="ECO:0007669"/>
    <property type="project" value="UniProtKB-SubCell"/>
</dbReference>
<evidence type="ECO:0000256" key="7">
    <source>
        <dbReference type="ARBA" id="ARBA00022723"/>
    </source>
</evidence>
<dbReference type="PRINTS" id="PR00463">
    <property type="entry name" value="EP450I"/>
</dbReference>
<evidence type="ECO:0000256" key="15">
    <source>
        <dbReference type="RuleBase" id="RU000461"/>
    </source>
</evidence>
<dbReference type="Gene3D" id="1.10.630.10">
    <property type="entry name" value="Cytochrome P450"/>
    <property type="match status" value="1"/>
</dbReference>
<evidence type="ECO:0000313" key="17">
    <source>
        <dbReference type="Proteomes" id="UP001107558"/>
    </source>
</evidence>
<evidence type="ECO:0000256" key="14">
    <source>
        <dbReference type="PIRSR" id="PIRSR602401-1"/>
    </source>
</evidence>
<sequence>MSIVLIVFPLVIIIAFAIFRWRRRRFYELAGKIPRVEGTFFGELSYRFLGVKTENITKLLYEVMGADTPITSAYFLTEFMVLANTPEMFKTILSSPHCLKKPTIIYDGFFAKNGILANNGSMQEKHRKILSNSFTPALLNQHNSLFNEKVKKFVRKVGEKAGKGEFDIYNHVAACSLEILMKGNFFDNEDCYDSNVIHSFNNTTILMAARMMRPWMSIDFLAKLTSLSKTIKIGLQPVENKIKEILKINEHLKVESDQKQGVFISQLLNKKYDLSDEEIRDEIFLLIFGGYETTALTLSVCLLMLAMHKEAQQKVIEEIENSNFDENFDITNEETQNFPYIESVLKETMRLFPVAPLFFRETTAEIELDGYTIPTGAMVALPIYFVHRRESIWGSDASKFIPERFESEKVKNLHSHAFVPFSGGKRMCLGYKYAMYQMKITIVNFFKKFEVETSLKYDEIEMQMVPTLHIVNGYKMKVNERKS</sequence>
<dbReference type="PROSITE" id="PS00086">
    <property type="entry name" value="CYTOCHROME_P450"/>
    <property type="match status" value="1"/>
</dbReference>
<comment type="caution">
    <text evidence="16">The sequence shown here is derived from an EMBL/GenBank/DDBJ whole genome shotgun (WGS) entry which is preliminary data.</text>
</comment>
<comment type="cofactor">
    <cofactor evidence="1 14">
        <name>heme</name>
        <dbReference type="ChEBI" id="CHEBI:30413"/>
    </cofactor>
</comment>
<reference evidence="16" key="1">
    <citation type="submission" date="2021-03" db="EMBL/GenBank/DDBJ databases">
        <title>Chromosome level genome of the anhydrobiotic midge Polypedilum vanderplanki.</title>
        <authorList>
            <person name="Yoshida Y."/>
            <person name="Kikawada T."/>
            <person name="Gusev O."/>
        </authorList>
    </citation>
    <scope>NUCLEOTIDE SEQUENCE</scope>
    <source>
        <strain evidence="16">NIAS01</strain>
        <tissue evidence="16">Whole body or cell culture</tissue>
    </source>
</reference>
<dbReference type="EMBL" id="JADBJN010000004">
    <property type="protein sequence ID" value="KAG5667395.1"/>
    <property type="molecule type" value="Genomic_DNA"/>
</dbReference>
<comment type="similarity">
    <text evidence="5 15">Belongs to the cytochrome P450 family.</text>
</comment>
<keyword evidence="10 15" id="KW-0560">Oxidoreductase</keyword>
<keyword evidence="9" id="KW-0492">Microsome</keyword>
<evidence type="ECO:0000256" key="11">
    <source>
        <dbReference type="ARBA" id="ARBA00023004"/>
    </source>
</evidence>
<organism evidence="16 17">
    <name type="scientific">Polypedilum vanderplanki</name>
    <name type="common">Sleeping chironomid midge</name>
    <dbReference type="NCBI Taxonomy" id="319348"/>
    <lineage>
        <taxon>Eukaryota</taxon>
        <taxon>Metazoa</taxon>
        <taxon>Ecdysozoa</taxon>
        <taxon>Arthropoda</taxon>
        <taxon>Hexapoda</taxon>
        <taxon>Insecta</taxon>
        <taxon>Pterygota</taxon>
        <taxon>Neoptera</taxon>
        <taxon>Endopterygota</taxon>
        <taxon>Diptera</taxon>
        <taxon>Nematocera</taxon>
        <taxon>Chironomoidea</taxon>
        <taxon>Chironomidae</taxon>
        <taxon>Chironominae</taxon>
        <taxon>Polypedilum</taxon>
        <taxon>Polypedilum</taxon>
    </lineage>
</organism>
<dbReference type="InterPro" id="IPR017972">
    <property type="entry name" value="Cyt_P450_CS"/>
</dbReference>
<dbReference type="PRINTS" id="PR00385">
    <property type="entry name" value="P450"/>
</dbReference>
<evidence type="ECO:0000256" key="13">
    <source>
        <dbReference type="ARBA" id="ARBA00023136"/>
    </source>
</evidence>
<dbReference type="PANTHER" id="PTHR24291:SF189">
    <property type="entry name" value="CYTOCHROME P450 4C3-RELATED"/>
    <property type="match status" value="1"/>
</dbReference>
<dbReference type="PANTHER" id="PTHR24291">
    <property type="entry name" value="CYTOCHROME P450 FAMILY 4"/>
    <property type="match status" value="1"/>
</dbReference>
<accession>A0A9J6BCX7</accession>
<keyword evidence="6 14" id="KW-0349">Heme</keyword>